<evidence type="ECO:0000313" key="3">
    <source>
        <dbReference type="Proteomes" id="UP000001997"/>
    </source>
</evidence>
<proteinExistence type="inferred from homology"/>
<dbReference type="FunCoup" id="A5DI48">
    <property type="interactions" value="17"/>
</dbReference>
<evidence type="ECO:0000256" key="1">
    <source>
        <dbReference type="ARBA" id="ARBA00024204"/>
    </source>
</evidence>
<dbReference type="eggNOG" id="KOG4613">
    <property type="taxonomic scope" value="Eukaryota"/>
</dbReference>
<dbReference type="EMBL" id="CH408157">
    <property type="protein sequence ID" value="EDK38851.1"/>
    <property type="molecule type" value="Genomic_DNA"/>
</dbReference>
<dbReference type="InterPro" id="IPR019171">
    <property type="entry name" value="MIX23"/>
</dbReference>
<evidence type="ECO:0008006" key="4">
    <source>
        <dbReference type="Google" id="ProtNLM"/>
    </source>
</evidence>
<dbReference type="PANTHER" id="PTHR31905:SF2">
    <property type="entry name" value="PROTEIN MIX23"/>
    <property type="match status" value="1"/>
</dbReference>
<keyword evidence="3" id="KW-1185">Reference proteome</keyword>
<dbReference type="AlphaFoldDB" id="A5DI48"/>
<protein>
    <recommendedName>
        <fullName evidence="4">Mitochondrial intermembrane space cysteine motif-containing protein MIX23</fullName>
    </recommendedName>
</protein>
<dbReference type="InterPro" id="IPR016805">
    <property type="entry name" value="MIX23_fungal"/>
</dbReference>
<dbReference type="Pfam" id="PF09774">
    <property type="entry name" value="MIX23"/>
    <property type="match status" value="1"/>
</dbReference>
<organism evidence="2 3">
    <name type="scientific">Meyerozyma guilliermondii (strain ATCC 6260 / CBS 566 / DSM 6381 / JCM 1539 / NBRC 10279 / NRRL Y-324)</name>
    <name type="common">Yeast</name>
    <name type="synonym">Candida guilliermondii</name>
    <dbReference type="NCBI Taxonomy" id="294746"/>
    <lineage>
        <taxon>Eukaryota</taxon>
        <taxon>Fungi</taxon>
        <taxon>Dikarya</taxon>
        <taxon>Ascomycota</taxon>
        <taxon>Saccharomycotina</taxon>
        <taxon>Pichiomycetes</taxon>
        <taxon>Debaryomycetaceae</taxon>
        <taxon>Meyerozyma</taxon>
    </lineage>
</organism>
<accession>A5DI48</accession>
<dbReference type="GO" id="GO:0005758">
    <property type="term" value="C:mitochondrial intermembrane space"/>
    <property type="evidence" value="ECO:0007669"/>
    <property type="project" value="InterPro"/>
</dbReference>
<dbReference type="OMA" id="QFCFNER"/>
<dbReference type="GeneID" id="5127054"/>
<dbReference type="OrthoDB" id="5593818at2759"/>
<comment type="similarity">
    <text evidence="1">Belongs to the MIX23 family.</text>
</comment>
<dbReference type="PIRSF" id="PIRSF022603">
    <property type="entry name" value="UCP022603"/>
    <property type="match status" value="1"/>
</dbReference>
<dbReference type="Proteomes" id="UP000001997">
    <property type="component" value="Unassembled WGS sequence"/>
</dbReference>
<dbReference type="HOGENOM" id="CLU_118733_0_0_1"/>
<dbReference type="VEuPathDB" id="FungiDB:PGUG_02949"/>
<dbReference type="KEGG" id="pgu:PGUG_02949"/>
<name>A5DI48_PICGU</name>
<evidence type="ECO:0000313" key="2">
    <source>
        <dbReference type="EMBL" id="EDK38851.1"/>
    </source>
</evidence>
<reference evidence="2 3" key="1">
    <citation type="journal article" date="2009" name="Nature">
        <title>Evolution of pathogenicity and sexual reproduction in eight Candida genomes.</title>
        <authorList>
            <person name="Butler G."/>
            <person name="Rasmussen M.D."/>
            <person name="Lin M.F."/>
            <person name="Santos M.A."/>
            <person name="Sakthikumar S."/>
            <person name="Munro C.A."/>
            <person name="Rheinbay E."/>
            <person name="Grabherr M."/>
            <person name="Forche A."/>
            <person name="Reedy J.L."/>
            <person name="Agrafioti I."/>
            <person name="Arnaud M.B."/>
            <person name="Bates S."/>
            <person name="Brown A.J."/>
            <person name="Brunke S."/>
            <person name="Costanzo M.C."/>
            <person name="Fitzpatrick D.A."/>
            <person name="de Groot P.W."/>
            <person name="Harris D."/>
            <person name="Hoyer L.L."/>
            <person name="Hube B."/>
            <person name="Klis F.M."/>
            <person name="Kodira C."/>
            <person name="Lennard N."/>
            <person name="Logue M.E."/>
            <person name="Martin R."/>
            <person name="Neiman A.M."/>
            <person name="Nikolaou E."/>
            <person name="Quail M.A."/>
            <person name="Quinn J."/>
            <person name="Santos M.C."/>
            <person name="Schmitzberger F.F."/>
            <person name="Sherlock G."/>
            <person name="Shah P."/>
            <person name="Silverstein K.A."/>
            <person name="Skrzypek M.S."/>
            <person name="Soll D."/>
            <person name="Staggs R."/>
            <person name="Stansfield I."/>
            <person name="Stumpf M.P."/>
            <person name="Sudbery P.E."/>
            <person name="Srikantha T."/>
            <person name="Zeng Q."/>
            <person name="Berman J."/>
            <person name="Berriman M."/>
            <person name="Heitman J."/>
            <person name="Gow N.A."/>
            <person name="Lorenz M.C."/>
            <person name="Birren B.W."/>
            <person name="Kellis M."/>
            <person name="Cuomo C.A."/>
        </authorList>
    </citation>
    <scope>NUCLEOTIDE SEQUENCE [LARGE SCALE GENOMIC DNA]</scope>
    <source>
        <strain evidence="3">ATCC 6260 / CBS 566 / DSM 6381 / JCM 1539 / NBRC 10279 / NRRL Y-324</strain>
    </source>
</reference>
<dbReference type="PANTHER" id="PTHR31905">
    <property type="entry name" value="COILED-COIL DOMAIN-CONTAINING PROTEIN 58"/>
    <property type="match status" value="1"/>
</dbReference>
<dbReference type="RefSeq" id="XP_001485220.1">
    <property type="nucleotide sequence ID" value="XM_001485170.1"/>
</dbReference>
<gene>
    <name evidence="2" type="ORF">PGUG_02949</name>
</gene>
<sequence length="178" mass="20719">MLMWTNQAPQTDSPMVSQNTGPAPPQLFTLENCTSSSRIRAFLRLSRIATDDTIRQHLNEIKPGSCNSYFRTKIAPQWKARQELIQYCESRGAELRHETDQQGSSAQKPDFDLTLDPYVLKEYQRKLESQYSVCQTIENWVENEKGVESIIREQTSNVLNDKCYFNDWMAEFKRLNSQ</sequence>
<dbReference type="InParanoid" id="A5DI48"/>